<reference evidence="5 6" key="1">
    <citation type="submission" date="2020-05" db="EMBL/GenBank/DDBJ databases">
        <title>MicrobeNet Type strains.</title>
        <authorList>
            <person name="Nicholson A.C."/>
        </authorList>
    </citation>
    <scope>NUCLEOTIDE SEQUENCE [LARGE SCALE GENOMIC DNA]</scope>
    <source>
        <strain evidence="5 6">CCUG 46604</strain>
    </source>
</reference>
<gene>
    <name evidence="5" type="ORF">HLA91_13255</name>
</gene>
<feature type="region of interest" description="Disordered" evidence="3">
    <location>
        <begin position="1"/>
        <end position="20"/>
    </location>
</feature>
<feature type="coiled-coil region" evidence="2">
    <location>
        <begin position="182"/>
        <end position="216"/>
    </location>
</feature>
<dbReference type="GO" id="GO:0005524">
    <property type="term" value="F:ATP binding"/>
    <property type="evidence" value="ECO:0007669"/>
    <property type="project" value="UniProtKB-KW"/>
</dbReference>
<evidence type="ECO:0000313" key="6">
    <source>
        <dbReference type="Proteomes" id="UP000549517"/>
    </source>
</evidence>
<feature type="compositionally biased region" description="Low complexity" evidence="3">
    <location>
        <begin position="10"/>
        <end position="20"/>
    </location>
</feature>
<name>A0A849AT28_9MICO</name>
<dbReference type="Proteomes" id="UP000549517">
    <property type="component" value="Unassembled WGS sequence"/>
</dbReference>
<dbReference type="AlphaFoldDB" id="A0A849AT28"/>
<evidence type="ECO:0000259" key="4">
    <source>
        <dbReference type="Pfam" id="PF00005"/>
    </source>
</evidence>
<evidence type="ECO:0000256" key="2">
    <source>
        <dbReference type="SAM" id="Coils"/>
    </source>
</evidence>
<dbReference type="SUPFAM" id="SSF52540">
    <property type="entry name" value="P-loop containing nucleoside triphosphate hydrolases"/>
    <property type="match status" value="1"/>
</dbReference>
<dbReference type="EMBL" id="JABEMC010000014">
    <property type="protein sequence ID" value="NNG80328.1"/>
    <property type="molecule type" value="Genomic_DNA"/>
</dbReference>
<comment type="caution">
    <text evidence="5">The sequence shown here is derived from an EMBL/GenBank/DDBJ whole genome shotgun (WGS) entry which is preliminary data.</text>
</comment>
<dbReference type="InterPro" id="IPR050611">
    <property type="entry name" value="ABCF"/>
</dbReference>
<evidence type="ECO:0000256" key="3">
    <source>
        <dbReference type="SAM" id="MobiDB-lite"/>
    </source>
</evidence>
<dbReference type="InterPro" id="IPR003439">
    <property type="entry name" value="ABC_transporter-like_ATP-bd"/>
</dbReference>
<keyword evidence="2" id="KW-0175">Coiled coil</keyword>
<dbReference type="PANTHER" id="PTHR19211">
    <property type="entry name" value="ATP-BINDING TRANSPORT PROTEIN-RELATED"/>
    <property type="match status" value="1"/>
</dbReference>
<dbReference type="PANTHER" id="PTHR19211:SF6">
    <property type="entry name" value="BLL7188 PROTEIN"/>
    <property type="match status" value="1"/>
</dbReference>
<accession>A0A849AT28</accession>
<organism evidence="5 6">
    <name type="scientific">Brevibacterium luteolum</name>
    <dbReference type="NCBI Taxonomy" id="199591"/>
    <lineage>
        <taxon>Bacteria</taxon>
        <taxon>Bacillati</taxon>
        <taxon>Actinomycetota</taxon>
        <taxon>Actinomycetes</taxon>
        <taxon>Micrococcales</taxon>
        <taxon>Brevibacteriaceae</taxon>
        <taxon>Brevibacterium</taxon>
    </lineage>
</organism>
<keyword evidence="5" id="KW-0547">Nucleotide-binding</keyword>
<feature type="domain" description="ABC transporter" evidence="4">
    <location>
        <begin position="20"/>
        <end position="126"/>
    </location>
</feature>
<evidence type="ECO:0000313" key="5">
    <source>
        <dbReference type="EMBL" id="NNG80328.1"/>
    </source>
</evidence>
<dbReference type="Gene3D" id="3.40.50.300">
    <property type="entry name" value="P-loop containing nucleotide triphosphate hydrolases"/>
    <property type="match status" value="1"/>
</dbReference>
<evidence type="ECO:0000256" key="1">
    <source>
        <dbReference type="ARBA" id="ARBA00022737"/>
    </source>
</evidence>
<dbReference type="RefSeq" id="WP_170275084.1">
    <property type="nucleotide sequence ID" value="NZ_BAAAKH010000021.1"/>
</dbReference>
<proteinExistence type="predicted"/>
<keyword evidence="1" id="KW-0677">Repeat</keyword>
<protein>
    <submittedName>
        <fullName evidence="5">ABC-F family ATP-binding cassette domain-containing protein</fullName>
    </submittedName>
</protein>
<dbReference type="GeneID" id="86842679"/>
<dbReference type="GO" id="GO:0016887">
    <property type="term" value="F:ATP hydrolysis activity"/>
    <property type="evidence" value="ECO:0007669"/>
    <property type="project" value="InterPro"/>
</dbReference>
<keyword evidence="5" id="KW-0067">ATP-binding</keyword>
<sequence>MVSPPPSTPGAPAGGTVTSTGTVGWLPQNLTLRPFMTVAELLGIDRQLTALRAIESGSVAVEDFEAVGADWDIDSRARAALDSAGLVSLSLDRPVGTLSGGETVLTALTGLRLAGDSVVLLDEPTNNLDRGARQRLYDTITAWTGALIVVSHDVTLLELMDETAELYNGSLSVVGGPYSAYRAQHEAEQEAAAQALRTAEQQLRREQRQRIEAQTRLARRQRYARTDFENKRKPKIIMNQRKAEAQVSAGKLRGELDAKVSAAQESADEQSERIRSDNRIIIDLPDPHLHSGRRLAELRSATGTSVLVQGRQ</sequence>
<dbReference type="InterPro" id="IPR027417">
    <property type="entry name" value="P-loop_NTPase"/>
</dbReference>
<dbReference type="Pfam" id="PF00005">
    <property type="entry name" value="ABC_tran"/>
    <property type="match status" value="1"/>
</dbReference>